<evidence type="ECO:0000256" key="3">
    <source>
        <dbReference type="ARBA" id="ARBA00023125"/>
    </source>
</evidence>
<dbReference type="Pfam" id="PF00126">
    <property type="entry name" value="HTH_1"/>
    <property type="match status" value="1"/>
</dbReference>
<comment type="similarity">
    <text evidence="1">Belongs to the LysR transcriptional regulatory family.</text>
</comment>
<dbReference type="FunFam" id="1.10.10.10:FF:000001">
    <property type="entry name" value="LysR family transcriptional regulator"/>
    <property type="match status" value="1"/>
</dbReference>
<dbReference type="SUPFAM" id="SSF53850">
    <property type="entry name" value="Periplasmic binding protein-like II"/>
    <property type="match status" value="1"/>
</dbReference>
<keyword evidence="4" id="KW-0804">Transcription</keyword>
<evidence type="ECO:0000259" key="5">
    <source>
        <dbReference type="PROSITE" id="PS50931"/>
    </source>
</evidence>
<dbReference type="Proteomes" id="UP000274515">
    <property type="component" value="Unassembled WGS sequence"/>
</dbReference>
<dbReference type="GO" id="GO:0003677">
    <property type="term" value="F:DNA binding"/>
    <property type="evidence" value="ECO:0007669"/>
    <property type="project" value="UniProtKB-KW"/>
</dbReference>
<dbReference type="InterPro" id="IPR036388">
    <property type="entry name" value="WH-like_DNA-bd_sf"/>
</dbReference>
<evidence type="ECO:0000313" key="6">
    <source>
        <dbReference type="EMBL" id="RRO20548.1"/>
    </source>
</evidence>
<dbReference type="OrthoDB" id="3636008at2"/>
<evidence type="ECO:0000256" key="2">
    <source>
        <dbReference type="ARBA" id="ARBA00023015"/>
    </source>
</evidence>
<dbReference type="GO" id="GO:0032993">
    <property type="term" value="C:protein-DNA complex"/>
    <property type="evidence" value="ECO:0007669"/>
    <property type="project" value="TreeGrafter"/>
</dbReference>
<accession>A0A3R8R830</accession>
<dbReference type="Gene3D" id="1.10.10.10">
    <property type="entry name" value="Winged helix-like DNA-binding domain superfamily/Winged helix DNA-binding domain"/>
    <property type="match status" value="1"/>
</dbReference>
<dbReference type="InterPro" id="IPR000847">
    <property type="entry name" value="LysR_HTH_N"/>
</dbReference>
<dbReference type="Pfam" id="PF03466">
    <property type="entry name" value="LysR_substrate"/>
    <property type="match status" value="1"/>
</dbReference>
<dbReference type="InterPro" id="IPR036390">
    <property type="entry name" value="WH_DNA-bd_sf"/>
</dbReference>
<gene>
    <name evidence="6" type="ORF">EIL87_01275</name>
</gene>
<sequence>MDVELRQLKCLVAIVEAGTFTDAAAELGLSQAQVSRTLAGLENTLGVRLLRRTSRQVAPTAAGHRVLARARRVLAEVEELVRDATSGEAVLRVGYAWSALGRHTVAFQRRWAQEHPEVRLQLVRTGSATAGLAEGACDVAVVRSEPDRRRFTSVVVGLERRYCAMATDDPWARRRFVRLSDLAERTVLLDRRAGSTTPQLWPPEQQPRFEHTSDVDDWLTAVSSGRVVGITSEATLTQYRRSGVVFRPVRDAPPIPVQLIWWRDERHPHAGKIVDLLTELYRRPTR</sequence>
<evidence type="ECO:0000313" key="7">
    <source>
        <dbReference type="Proteomes" id="UP000274515"/>
    </source>
</evidence>
<dbReference type="PANTHER" id="PTHR30346:SF0">
    <property type="entry name" value="HCA OPERON TRANSCRIPTIONAL ACTIVATOR HCAR"/>
    <property type="match status" value="1"/>
</dbReference>
<dbReference type="GO" id="GO:0003700">
    <property type="term" value="F:DNA-binding transcription factor activity"/>
    <property type="evidence" value="ECO:0007669"/>
    <property type="project" value="InterPro"/>
</dbReference>
<keyword evidence="3" id="KW-0238">DNA-binding</keyword>
<name>A0A3R8R830_9PSEU</name>
<dbReference type="EMBL" id="RSAA01000001">
    <property type="protein sequence ID" value="RRO20548.1"/>
    <property type="molecule type" value="Genomic_DNA"/>
</dbReference>
<protein>
    <submittedName>
        <fullName evidence="6">LysR family transcriptional regulator</fullName>
    </submittedName>
</protein>
<reference evidence="6 7" key="1">
    <citation type="submission" date="2018-11" db="EMBL/GenBank/DDBJ databases">
        <title>Saccharopolyspora rhizosphaerae sp. nov., an actinomycete isolated from rhizosphere soil in Thailand.</title>
        <authorList>
            <person name="Intra B."/>
            <person name="Euanorasetr J."/>
            <person name="Take A."/>
            <person name="Inahashi Y."/>
            <person name="Mori M."/>
            <person name="Panbangred W."/>
            <person name="Matsumoto A."/>
        </authorList>
    </citation>
    <scope>NUCLEOTIDE SEQUENCE [LARGE SCALE GENOMIC DNA]</scope>
    <source>
        <strain evidence="6 7">H219</strain>
    </source>
</reference>
<dbReference type="RefSeq" id="WP_125088252.1">
    <property type="nucleotide sequence ID" value="NZ_RSAA01000001.1"/>
</dbReference>
<dbReference type="Gene3D" id="3.40.190.10">
    <property type="entry name" value="Periplasmic binding protein-like II"/>
    <property type="match status" value="2"/>
</dbReference>
<keyword evidence="2" id="KW-0805">Transcription regulation</keyword>
<dbReference type="SUPFAM" id="SSF46785">
    <property type="entry name" value="Winged helix' DNA-binding domain"/>
    <property type="match status" value="1"/>
</dbReference>
<dbReference type="PRINTS" id="PR00039">
    <property type="entry name" value="HTHLYSR"/>
</dbReference>
<dbReference type="AlphaFoldDB" id="A0A3R8R830"/>
<comment type="caution">
    <text evidence="6">The sequence shown here is derived from an EMBL/GenBank/DDBJ whole genome shotgun (WGS) entry which is preliminary data.</text>
</comment>
<dbReference type="PANTHER" id="PTHR30346">
    <property type="entry name" value="TRANSCRIPTIONAL DUAL REGULATOR HCAR-RELATED"/>
    <property type="match status" value="1"/>
</dbReference>
<feature type="domain" description="HTH lysR-type" evidence="5">
    <location>
        <begin position="3"/>
        <end position="60"/>
    </location>
</feature>
<proteinExistence type="inferred from homology"/>
<evidence type="ECO:0000256" key="1">
    <source>
        <dbReference type="ARBA" id="ARBA00009437"/>
    </source>
</evidence>
<keyword evidence="7" id="KW-1185">Reference proteome</keyword>
<organism evidence="6 7">
    <name type="scientific">Saccharopolyspora rhizosphaerae</name>
    <dbReference type="NCBI Taxonomy" id="2492662"/>
    <lineage>
        <taxon>Bacteria</taxon>
        <taxon>Bacillati</taxon>
        <taxon>Actinomycetota</taxon>
        <taxon>Actinomycetes</taxon>
        <taxon>Pseudonocardiales</taxon>
        <taxon>Pseudonocardiaceae</taxon>
        <taxon>Saccharopolyspora</taxon>
    </lineage>
</organism>
<dbReference type="InterPro" id="IPR005119">
    <property type="entry name" value="LysR_subst-bd"/>
</dbReference>
<evidence type="ECO:0000256" key="4">
    <source>
        <dbReference type="ARBA" id="ARBA00023163"/>
    </source>
</evidence>
<dbReference type="PROSITE" id="PS50931">
    <property type="entry name" value="HTH_LYSR"/>
    <property type="match status" value="1"/>
</dbReference>